<dbReference type="PANTHER" id="PTHR36307">
    <property type="entry name" value="FLAGELLA BASAL BODY P-RING FORMATION PROTEIN FLGA"/>
    <property type="match status" value="1"/>
</dbReference>
<comment type="subcellular location">
    <subcellularLocation>
        <location evidence="1 4">Periplasm</location>
    </subcellularLocation>
</comment>
<keyword evidence="4" id="KW-1005">Bacterial flagellum biogenesis</keyword>
<keyword evidence="6" id="KW-0282">Flagellum</keyword>
<dbReference type="EMBL" id="CP042301">
    <property type="protein sequence ID" value="QDZ02702.1"/>
    <property type="molecule type" value="Genomic_DNA"/>
</dbReference>
<evidence type="ECO:0000259" key="5">
    <source>
        <dbReference type="SMART" id="SM00858"/>
    </source>
</evidence>
<evidence type="ECO:0000256" key="3">
    <source>
        <dbReference type="ARBA" id="ARBA00022764"/>
    </source>
</evidence>
<dbReference type="InterPro" id="IPR013974">
    <property type="entry name" value="SAF"/>
</dbReference>
<dbReference type="OrthoDB" id="8448733at2"/>
<dbReference type="KEGG" id="niy:FQ775_21300"/>
<evidence type="ECO:0000256" key="4">
    <source>
        <dbReference type="RuleBase" id="RU362063"/>
    </source>
</evidence>
<feature type="chain" id="PRO_5023006039" description="Flagella basal body P-ring formation protein FlgA" evidence="4">
    <location>
        <begin position="26"/>
        <end position="154"/>
    </location>
</feature>
<dbReference type="Pfam" id="PF13144">
    <property type="entry name" value="ChapFlgA"/>
    <property type="match status" value="1"/>
</dbReference>
<accession>A0A5B8L4I5</accession>
<dbReference type="Gene3D" id="2.30.30.760">
    <property type="match status" value="1"/>
</dbReference>
<evidence type="ECO:0000313" key="7">
    <source>
        <dbReference type="Proteomes" id="UP000321389"/>
    </source>
</evidence>
<organism evidence="6 7">
    <name type="scientific">Nitratireductor mangrovi</name>
    <dbReference type="NCBI Taxonomy" id="2599600"/>
    <lineage>
        <taxon>Bacteria</taxon>
        <taxon>Pseudomonadati</taxon>
        <taxon>Pseudomonadota</taxon>
        <taxon>Alphaproteobacteria</taxon>
        <taxon>Hyphomicrobiales</taxon>
        <taxon>Phyllobacteriaceae</taxon>
        <taxon>Nitratireductor</taxon>
    </lineage>
</organism>
<dbReference type="PANTHER" id="PTHR36307:SF1">
    <property type="entry name" value="FLAGELLA BASAL BODY P-RING FORMATION PROTEIN FLGA"/>
    <property type="match status" value="1"/>
</dbReference>
<keyword evidence="3 4" id="KW-0574">Periplasm</keyword>
<name>A0A5B8L4I5_9HYPH</name>
<keyword evidence="7" id="KW-1185">Reference proteome</keyword>
<dbReference type="Proteomes" id="UP000321389">
    <property type="component" value="Chromosome"/>
</dbReference>
<comment type="similarity">
    <text evidence="4">Belongs to the FlgA family.</text>
</comment>
<sequence>MRFPRLRIFLLAAIMAAGAVCTAAAQEMAVVARHVIYPGETIDAGSLSEVTLRRSNRIFTTIARHPDEIAGKVAKRTLLPGKLIPVSSVREAYVVEAGSPVAVSYVHGGLEISTIGIPLQPGAVGDLVKVRNADSGSVFSGIVLADGSIRVGAI</sequence>
<keyword evidence="6" id="KW-0966">Cell projection</keyword>
<evidence type="ECO:0000256" key="1">
    <source>
        <dbReference type="ARBA" id="ARBA00004418"/>
    </source>
</evidence>
<dbReference type="RefSeq" id="WP_146301337.1">
    <property type="nucleotide sequence ID" value="NZ_CP042301.2"/>
</dbReference>
<evidence type="ECO:0000313" key="6">
    <source>
        <dbReference type="EMBL" id="QDZ02702.1"/>
    </source>
</evidence>
<proteinExistence type="inferred from homology"/>
<evidence type="ECO:0000256" key="2">
    <source>
        <dbReference type="ARBA" id="ARBA00022729"/>
    </source>
</evidence>
<feature type="signal peptide" evidence="4">
    <location>
        <begin position="1"/>
        <end position="25"/>
    </location>
</feature>
<feature type="domain" description="SAF" evidence="5">
    <location>
        <begin position="27"/>
        <end position="90"/>
    </location>
</feature>
<dbReference type="AlphaFoldDB" id="A0A5B8L4I5"/>
<gene>
    <name evidence="6" type="primary">flgA</name>
    <name evidence="6" type="ORF">FQ775_21300</name>
</gene>
<dbReference type="InterPro" id="IPR039246">
    <property type="entry name" value="Flagellar_FlgA"/>
</dbReference>
<dbReference type="InterPro" id="IPR017585">
    <property type="entry name" value="SAF_FlgA"/>
</dbReference>
<keyword evidence="6" id="KW-0969">Cilium</keyword>
<dbReference type="GO" id="GO:0042597">
    <property type="term" value="C:periplasmic space"/>
    <property type="evidence" value="ECO:0007669"/>
    <property type="project" value="UniProtKB-SubCell"/>
</dbReference>
<dbReference type="CDD" id="cd11614">
    <property type="entry name" value="SAF_CpaB_FlgA_like"/>
    <property type="match status" value="1"/>
</dbReference>
<protein>
    <recommendedName>
        <fullName evidence="4">Flagella basal body P-ring formation protein FlgA</fullName>
    </recommendedName>
</protein>
<comment type="function">
    <text evidence="4">Involved in the assembly process of the P-ring formation. It may associate with FlgF on the rod constituting a structure essential for the P-ring assembly or may act as a modulator protein for the P-ring assembly.</text>
</comment>
<keyword evidence="2 4" id="KW-0732">Signal</keyword>
<dbReference type="GO" id="GO:0044780">
    <property type="term" value="P:bacterial-type flagellum assembly"/>
    <property type="evidence" value="ECO:0007669"/>
    <property type="project" value="InterPro"/>
</dbReference>
<dbReference type="NCBIfam" id="TIGR03170">
    <property type="entry name" value="flgA_cterm"/>
    <property type="match status" value="1"/>
</dbReference>
<reference evidence="6" key="1">
    <citation type="submission" date="2020-04" db="EMBL/GenBank/DDBJ databases">
        <title>Nitratireductor sp. nov. isolated from mangrove soil.</title>
        <authorList>
            <person name="Ye Y."/>
        </authorList>
    </citation>
    <scope>NUCLEOTIDE SEQUENCE</scope>
    <source>
        <strain evidence="6">SY7</strain>
    </source>
</reference>
<dbReference type="SMART" id="SM00858">
    <property type="entry name" value="SAF"/>
    <property type="match status" value="1"/>
</dbReference>